<evidence type="ECO:0000256" key="2">
    <source>
        <dbReference type="ARBA" id="ARBA00022723"/>
    </source>
</evidence>
<evidence type="ECO:0000259" key="8">
    <source>
        <dbReference type="Pfam" id="PF04234"/>
    </source>
</evidence>
<proteinExistence type="predicted"/>
<dbReference type="InterPro" id="IPR014755">
    <property type="entry name" value="Cu-Rt/internalin_Ig-like"/>
</dbReference>
<feature type="transmembrane region" description="Helical" evidence="6">
    <location>
        <begin position="160"/>
        <end position="181"/>
    </location>
</feature>
<dbReference type="InterPro" id="IPR014756">
    <property type="entry name" value="Ig_E-set"/>
</dbReference>
<gene>
    <name evidence="9" type="ORF">HF526_33535</name>
</gene>
<dbReference type="SUPFAM" id="SSF81296">
    <property type="entry name" value="E set domains"/>
    <property type="match status" value="1"/>
</dbReference>
<protein>
    <submittedName>
        <fullName evidence="9">Copper resistance protein CopC</fullName>
    </submittedName>
</protein>
<keyword evidence="10" id="KW-1185">Reference proteome</keyword>
<keyword evidence="4" id="KW-0186">Copper</keyword>
<feature type="chain" id="PRO_5045303213" evidence="7">
    <location>
        <begin position="37"/>
        <end position="184"/>
    </location>
</feature>
<dbReference type="PANTHER" id="PTHR34820">
    <property type="entry name" value="INNER MEMBRANE PROTEIN YEBZ"/>
    <property type="match status" value="1"/>
</dbReference>
<keyword evidence="3 7" id="KW-0732">Signal</keyword>
<comment type="caution">
    <text evidence="9">The sequence shown here is derived from an EMBL/GenBank/DDBJ whole genome shotgun (WGS) entry which is preliminary data.</text>
</comment>
<dbReference type="Gene3D" id="2.60.40.1220">
    <property type="match status" value="1"/>
</dbReference>
<keyword evidence="6" id="KW-0472">Membrane</keyword>
<keyword evidence="2" id="KW-0479">Metal-binding</keyword>
<dbReference type="Pfam" id="PF04234">
    <property type="entry name" value="CopC"/>
    <property type="match status" value="1"/>
</dbReference>
<evidence type="ECO:0000256" key="3">
    <source>
        <dbReference type="ARBA" id="ARBA00022729"/>
    </source>
</evidence>
<evidence type="ECO:0000256" key="7">
    <source>
        <dbReference type="SAM" id="SignalP"/>
    </source>
</evidence>
<dbReference type="PANTHER" id="PTHR34820:SF4">
    <property type="entry name" value="INNER MEMBRANE PROTEIN YEBZ"/>
    <property type="match status" value="1"/>
</dbReference>
<dbReference type="RefSeq" id="WP_169385680.1">
    <property type="nucleotide sequence ID" value="NZ_JAAXLA010000128.1"/>
</dbReference>
<evidence type="ECO:0000256" key="6">
    <source>
        <dbReference type="SAM" id="Phobius"/>
    </source>
</evidence>
<keyword evidence="6" id="KW-1133">Transmembrane helix</keyword>
<reference evidence="9 10" key="1">
    <citation type="submission" date="2020-04" db="EMBL/GenBank/DDBJ databases">
        <authorList>
            <person name="Klaysubun C."/>
            <person name="Duangmal K."/>
            <person name="Lipun K."/>
        </authorList>
    </citation>
    <scope>NUCLEOTIDE SEQUENCE [LARGE SCALE GENOMIC DNA]</scope>
    <source>
        <strain evidence="9 10">K10HN5</strain>
    </source>
</reference>
<keyword evidence="6" id="KW-0812">Transmembrane</keyword>
<evidence type="ECO:0000256" key="1">
    <source>
        <dbReference type="ARBA" id="ARBA00004196"/>
    </source>
</evidence>
<dbReference type="EMBL" id="JAAXLA010000128">
    <property type="protein sequence ID" value="NMI02179.1"/>
    <property type="molecule type" value="Genomic_DNA"/>
</dbReference>
<organism evidence="9 10">
    <name type="scientific">Pseudonocardia acidicola</name>
    <dbReference type="NCBI Taxonomy" id="2724939"/>
    <lineage>
        <taxon>Bacteria</taxon>
        <taxon>Bacillati</taxon>
        <taxon>Actinomycetota</taxon>
        <taxon>Actinomycetes</taxon>
        <taxon>Pseudonocardiales</taxon>
        <taxon>Pseudonocardiaceae</taxon>
        <taxon>Pseudonocardia</taxon>
    </lineage>
</organism>
<feature type="region of interest" description="Disordered" evidence="5">
    <location>
        <begin position="131"/>
        <end position="153"/>
    </location>
</feature>
<feature type="domain" description="CopC" evidence="8">
    <location>
        <begin position="35"/>
        <end position="128"/>
    </location>
</feature>
<name>A0ABX1SPV8_9PSEU</name>
<evidence type="ECO:0000313" key="10">
    <source>
        <dbReference type="Proteomes" id="UP000820669"/>
    </source>
</evidence>
<dbReference type="Proteomes" id="UP000820669">
    <property type="component" value="Unassembled WGS sequence"/>
</dbReference>
<accession>A0ABX1SPV8</accession>
<dbReference type="InterPro" id="IPR007348">
    <property type="entry name" value="CopC_dom"/>
</dbReference>
<evidence type="ECO:0000256" key="5">
    <source>
        <dbReference type="SAM" id="MobiDB-lite"/>
    </source>
</evidence>
<feature type="signal peptide" evidence="7">
    <location>
        <begin position="1"/>
        <end position="36"/>
    </location>
</feature>
<comment type="subcellular location">
    <subcellularLocation>
        <location evidence="1">Cell envelope</location>
    </subcellularLocation>
</comment>
<evidence type="ECO:0000256" key="4">
    <source>
        <dbReference type="ARBA" id="ARBA00023008"/>
    </source>
</evidence>
<sequence>MTAPAHAARAAGRALAVTLLAGVALLLGAAPAFAHAQLEGSDPPDGASLATAPDKVTVRFSDTMQQGFNALTVIGPDHLAYQQGAVTASGDSVSVGVKPLGPAGRYTIGYRVVSDDGHPVEGSVSFTLTTPGAGTGSAPSAVPAPAAQAAPDQGSGGAPVWPWIVGAIVLVGGGVVAALRLGRG</sequence>
<evidence type="ECO:0000313" key="9">
    <source>
        <dbReference type="EMBL" id="NMI02179.1"/>
    </source>
</evidence>
<dbReference type="InterPro" id="IPR032694">
    <property type="entry name" value="CopC/D"/>
</dbReference>